<sequence>MGIAPTTRNSTLEDVRCCNQCHLLSIDVNSDSLSSGTSLASAFLQKLRKKNERQVVLINLLCNRRVLQQQIILHFVVALDWQVLECQIIVNSGSKLEKCIQLASKMDIRFVQAASPLGARQRDREHGGAEKVFLSVAA</sequence>
<gene>
    <name evidence="1" type="ORF">CHARACLAT_027660</name>
</gene>
<proteinExistence type="predicted"/>
<evidence type="ECO:0000313" key="1">
    <source>
        <dbReference type="EMBL" id="MED6265646.1"/>
    </source>
</evidence>
<dbReference type="Proteomes" id="UP001352852">
    <property type="component" value="Unassembled WGS sequence"/>
</dbReference>
<reference evidence="1 2" key="1">
    <citation type="submission" date="2021-06" db="EMBL/GenBank/DDBJ databases">
        <authorList>
            <person name="Palmer J.M."/>
        </authorList>
    </citation>
    <scope>NUCLEOTIDE SEQUENCE [LARGE SCALE GENOMIC DNA]</scope>
    <source>
        <strain evidence="1 2">CL_MEX2019</strain>
        <tissue evidence="1">Muscle</tissue>
    </source>
</reference>
<accession>A0ABU7CSA6</accession>
<comment type="caution">
    <text evidence="1">The sequence shown here is derived from an EMBL/GenBank/DDBJ whole genome shotgun (WGS) entry which is preliminary data.</text>
</comment>
<dbReference type="EMBL" id="JAHUTJ010003531">
    <property type="protein sequence ID" value="MED6265646.1"/>
    <property type="molecule type" value="Genomic_DNA"/>
</dbReference>
<name>A0ABU7CSA6_9TELE</name>
<protein>
    <submittedName>
        <fullName evidence="1">Uncharacterized protein</fullName>
    </submittedName>
</protein>
<keyword evidence="2" id="KW-1185">Reference proteome</keyword>
<organism evidence="1 2">
    <name type="scientific">Characodon lateralis</name>
    <dbReference type="NCBI Taxonomy" id="208331"/>
    <lineage>
        <taxon>Eukaryota</taxon>
        <taxon>Metazoa</taxon>
        <taxon>Chordata</taxon>
        <taxon>Craniata</taxon>
        <taxon>Vertebrata</taxon>
        <taxon>Euteleostomi</taxon>
        <taxon>Actinopterygii</taxon>
        <taxon>Neopterygii</taxon>
        <taxon>Teleostei</taxon>
        <taxon>Neoteleostei</taxon>
        <taxon>Acanthomorphata</taxon>
        <taxon>Ovalentaria</taxon>
        <taxon>Atherinomorphae</taxon>
        <taxon>Cyprinodontiformes</taxon>
        <taxon>Goodeidae</taxon>
        <taxon>Characodon</taxon>
    </lineage>
</organism>
<evidence type="ECO:0000313" key="2">
    <source>
        <dbReference type="Proteomes" id="UP001352852"/>
    </source>
</evidence>